<keyword evidence="2 5" id="KW-0645">Protease</keyword>
<dbReference type="GO" id="GO:0007165">
    <property type="term" value="P:signal transduction"/>
    <property type="evidence" value="ECO:0007669"/>
    <property type="project" value="TreeGrafter"/>
</dbReference>
<evidence type="ECO:0000259" key="7">
    <source>
        <dbReference type="SMART" id="SM00228"/>
    </source>
</evidence>
<dbReference type="SUPFAM" id="SSF50156">
    <property type="entry name" value="PDZ domain-like"/>
    <property type="match status" value="1"/>
</dbReference>
<dbReference type="Gene3D" id="2.30.42.10">
    <property type="match status" value="1"/>
</dbReference>
<dbReference type="InterPro" id="IPR001478">
    <property type="entry name" value="PDZ"/>
</dbReference>
<accession>A0A3B7MYJ8</accession>
<dbReference type="KEGG" id="pseg:D3H65_30950"/>
<dbReference type="Proteomes" id="UP000263900">
    <property type="component" value="Chromosome"/>
</dbReference>
<evidence type="ECO:0000259" key="8">
    <source>
        <dbReference type="SMART" id="SM00245"/>
    </source>
</evidence>
<comment type="similarity">
    <text evidence="1 5">Belongs to the peptidase S41A family.</text>
</comment>
<dbReference type="Pfam" id="PF13180">
    <property type="entry name" value="PDZ_2"/>
    <property type="match status" value="1"/>
</dbReference>
<evidence type="ECO:0000256" key="3">
    <source>
        <dbReference type="ARBA" id="ARBA00022801"/>
    </source>
</evidence>
<feature type="domain" description="Tail specific protease" evidence="8">
    <location>
        <begin position="173"/>
        <end position="354"/>
    </location>
</feature>
<feature type="transmembrane region" description="Helical" evidence="6">
    <location>
        <begin position="6"/>
        <end position="24"/>
    </location>
</feature>
<proteinExistence type="inferred from homology"/>
<dbReference type="RefSeq" id="WP_119054019.1">
    <property type="nucleotide sequence ID" value="NZ_CP032157.1"/>
</dbReference>
<evidence type="ECO:0000256" key="5">
    <source>
        <dbReference type="RuleBase" id="RU004404"/>
    </source>
</evidence>
<dbReference type="InterPro" id="IPR055210">
    <property type="entry name" value="CtpA/B_N"/>
</dbReference>
<evidence type="ECO:0000256" key="2">
    <source>
        <dbReference type="ARBA" id="ARBA00022670"/>
    </source>
</evidence>
<keyword evidence="4 5" id="KW-0720">Serine protease</keyword>
<dbReference type="GO" id="GO:0008236">
    <property type="term" value="F:serine-type peptidase activity"/>
    <property type="evidence" value="ECO:0007669"/>
    <property type="project" value="UniProtKB-KW"/>
</dbReference>
<dbReference type="PANTHER" id="PTHR32060">
    <property type="entry name" value="TAIL-SPECIFIC PROTEASE"/>
    <property type="match status" value="1"/>
</dbReference>
<dbReference type="InterPro" id="IPR004447">
    <property type="entry name" value="Peptidase_S41A"/>
</dbReference>
<feature type="domain" description="PDZ" evidence="7">
    <location>
        <begin position="103"/>
        <end position="173"/>
    </location>
</feature>
<keyword evidence="3 5" id="KW-0378">Hydrolase</keyword>
<gene>
    <name evidence="9" type="ORF">D3H65_30950</name>
</gene>
<dbReference type="InterPro" id="IPR036034">
    <property type="entry name" value="PDZ_sf"/>
</dbReference>
<dbReference type="SUPFAM" id="SSF52096">
    <property type="entry name" value="ClpP/crotonase"/>
    <property type="match status" value="1"/>
</dbReference>
<dbReference type="CDD" id="cd07560">
    <property type="entry name" value="Peptidase_S41_CPP"/>
    <property type="match status" value="1"/>
</dbReference>
<dbReference type="GO" id="GO:0030288">
    <property type="term" value="C:outer membrane-bounded periplasmic space"/>
    <property type="evidence" value="ECO:0007669"/>
    <property type="project" value="TreeGrafter"/>
</dbReference>
<dbReference type="Pfam" id="PF03572">
    <property type="entry name" value="Peptidase_S41"/>
    <property type="match status" value="1"/>
</dbReference>
<dbReference type="SMART" id="SM00245">
    <property type="entry name" value="TSPc"/>
    <property type="match status" value="1"/>
</dbReference>
<sequence length="527" mass="59476">MKKLQVWLPLLFALVLIAGMWIGFRLRDNIPYSRGIFQTANKSSVQEVIDLINLRYVDKVNTDTLTDDAIQAMLSHLDPHSVFIPARYLDDVNEELQGNFEGIGVEFYIINDTVNVTNVLADGPSDKAGLQVGDQFLKVGDSIVAGNIDGDRIKKLLRGPGGSTVPVEVLRNKQTVRTTITRGTIPLYSVDASYMIDATTGYIHLNKFSGTTYEEFMQATEKLQKLGMKQLIFDVRDNGGGILGEAVDIVDEFLNDNKLIVYTQGDKQARQDFRCKRPGLLEEGKVVLLVDENSASASEVVAGALQDWDRATIIGRRTFGKGLVQEQYDLTNGAALRLTVARYYSPLGRNIQKPYNKGRAAYQDEVAERFHNGEMIKGDTSTNHNGHSYKTPKGRIVYGGGGITPDIFIPYDTTGFSRPVYELFNQQTFSRFIYGYYIQNRTYFNQFKTPADFNQRFNQTEAAWNSLVDYAAKDSIQLKGLTGRDKEEIEKRIKTWLARQMWRMPGYFEVNNASDTMVKRAMQELKK</sequence>
<dbReference type="CDD" id="cd06782">
    <property type="entry name" value="cpPDZ_CPP-like"/>
    <property type="match status" value="1"/>
</dbReference>
<dbReference type="InterPro" id="IPR029045">
    <property type="entry name" value="ClpP/crotonase-like_dom_sf"/>
</dbReference>
<keyword evidence="6" id="KW-0472">Membrane</keyword>
<name>A0A3B7MYJ8_9BACT</name>
<keyword evidence="6" id="KW-1133">Transmembrane helix</keyword>
<dbReference type="OrthoDB" id="9812068at2"/>
<evidence type="ECO:0000256" key="1">
    <source>
        <dbReference type="ARBA" id="ARBA00009179"/>
    </source>
</evidence>
<dbReference type="GO" id="GO:0006508">
    <property type="term" value="P:proteolysis"/>
    <property type="evidence" value="ECO:0007669"/>
    <property type="project" value="UniProtKB-KW"/>
</dbReference>
<dbReference type="Gene3D" id="3.90.226.10">
    <property type="entry name" value="2-enoyl-CoA Hydratase, Chain A, domain 1"/>
    <property type="match status" value="1"/>
</dbReference>
<keyword evidence="6" id="KW-0812">Transmembrane</keyword>
<dbReference type="Pfam" id="PF22694">
    <property type="entry name" value="CtpB_N-like"/>
    <property type="match status" value="1"/>
</dbReference>
<evidence type="ECO:0000256" key="4">
    <source>
        <dbReference type="ARBA" id="ARBA00022825"/>
    </source>
</evidence>
<keyword evidence="10" id="KW-1185">Reference proteome</keyword>
<dbReference type="GO" id="GO:0004175">
    <property type="term" value="F:endopeptidase activity"/>
    <property type="evidence" value="ECO:0007669"/>
    <property type="project" value="TreeGrafter"/>
</dbReference>
<dbReference type="SMART" id="SM00228">
    <property type="entry name" value="PDZ"/>
    <property type="match status" value="1"/>
</dbReference>
<protein>
    <submittedName>
        <fullName evidence="9">S41 family peptidase</fullName>
    </submittedName>
</protein>
<dbReference type="InterPro" id="IPR005151">
    <property type="entry name" value="Tail-specific_protease"/>
</dbReference>
<reference evidence="9 10" key="1">
    <citation type="submission" date="2018-09" db="EMBL/GenBank/DDBJ databases">
        <title>Genome sequencing of strain 6GH32-13.</title>
        <authorList>
            <person name="Weon H.-Y."/>
            <person name="Heo J."/>
            <person name="Kwon S.-W."/>
        </authorList>
    </citation>
    <scope>NUCLEOTIDE SEQUENCE [LARGE SCALE GENOMIC DNA]</scope>
    <source>
        <strain evidence="9 10">5GH32-13</strain>
    </source>
</reference>
<evidence type="ECO:0000313" key="10">
    <source>
        <dbReference type="Proteomes" id="UP000263900"/>
    </source>
</evidence>
<evidence type="ECO:0000256" key="6">
    <source>
        <dbReference type="SAM" id="Phobius"/>
    </source>
</evidence>
<dbReference type="NCBIfam" id="TIGR00225">
    <property type="entry name" value="prc"/>
    <property type="match status" value="1"/>
</dbReference>
<evidence type="ECO:0000313" key="9">
    <source>
        <dbReference type="EMBL" id="AXY78146.1"/>
    </source>
</evidence>
<dbReference type="Gene3D" id="3.30.750.44">
    <property type="match status" value="1"/>
</dbReference>
<dbReference type="AlphaFoldDB" id="A0A3B7MYJ8"/>
<dbReference type="PANTHER" id="PTHR32060:SF30">
    <property type="entry name" value="CARBOXY-TERMINAL PROCESSING PROTEASE CTPA"/>
    <property type="match status" value="1"/>
</dbReference>
<dbReference type="EMBL" id="CP032157">
    <property type="protein sequence ID" value="AXY78146.1"/>
    <property type="molecule type" value="Genomic_DNA"/>
</dbReference>
<organism evidence="9 10">
    <name type="scientific">Paraflavitalea soli</name>
    <dbReference type="NCBI Taxonomy" id="2315862"/>
    <lineage>
        <taxon>Bacteria</taxon>
        <taxon>Pseudomonadati</taxon>
        <taxon>Bacteroidota</taxon>
        <taxon>Chitinophagia</taxon>
        <taxon>Chitinophagales</taxon>
        <taxon>Chitinophagaceae</taxon>
        <taxon>Paraflavitalea</taxon>
    </lineage>
</organism>